<dbReference type="GO" id="GO:0005737">
    <property type="term" value="C:cytoplasm"/>
    <property type="evidence" value="ECO:0007669"/>
    <property type="project" value="TreeGrafter"/>
</dbReference>
<evidence type="ECO:0000256" key="3">
    <source>
        <dbReference type="ARBA" id="ARBA00022723"/>
    </source>
</evidence>
<evidence type="ECO:0000256" key="12">
    <source>
        <dbReference type="RuleBase" id="RU367080"/>
    </source>
</evidence>
<feature type="domain" description="RTR1-type" evidence="14">
    <location>
        <begin position="32"/>
        <end position="117"/>
    </location>
</feature>
<evidence type="ECO:0000256" key="5">
    <source>
        <dbReference type="ARBA" id="ARBA00022801"/>
    </source>
</evidence>
<evidence type="ECO:0000256" key="13">
    <source>
        <dbReference type="SAM" id="MobiDB-lite"/>
    </source>
</evidence>
<feature type="region of interest" description="Disordered" evidence="13">
    <location>
        <begin position="309"/>
        <end position="364"/>
    </location>
</feature>
<accession>A0A8T0KVU3</accession>
<dbReference type="EMBL" id="JABFOF010000003">
    <property type="protein sequence ID" value="KAG2403531.1"/>
    <property type="molecule type" value="Genomic_DNA"/>
</dbReference>
<feature type="region of interest" description="Disordered" evidence="13">
    <location>
        <begin position="243"/>
        <end position="275"/>
    </location>
</feature>
<dbReference type="InterPro" id="IPR007308">
    <property type="entry name" value="Rtr1/RPAP2_dom"/>
</dbReference>
<dbReference type="GO" id="GO:0008270">
    <property type="term" value="F:zinc ion binding"/>
    <property type="evidence" value="ECO:0007669"/>
    <property type="project" value="UniProtKB-KW"/>
</dbReference>
<organism evidence="15 16">
    <name type="scientific">Phaseolus angularis</name>
    <name type="common">Azuki bean</name>
    <name type="synonym">Vigna angularis</name>
    <dbReference type="NCBI Taxonomy" id="3914"/>
    <lineage>
        <taxon>Eukaryota</taxon>
        <taxon>Viridiplantae</taxon>
        <taxon>Streptophyta</taxon>
        <taxon>Embryophyta</taxon>
        <taxon>Tracheophyta</taxon>
        <taxon>Spermatophyta</taxon>
        <taxon>Magnoliopsida</taxon>
        <taxon>eudicotyledons</taxon>
        <taxon>Gunneridae</taxon>
        <taxon>Pentapetalae</taxon>
        <taxon>rosids</taxon>
        <taxon>fabids</taxon>
        <taxon>Fabales</taxon>
        <taxon>Fabaceae</taxon>
        <taxon>Papilionoideae</taxon>
        <taxon>50 kb inversion clade</taxon>
        <taxon>NPAAA clade</taxon>
        <taxon>indigoferoid/millettioid clade</taxon>
        <taxon>Phaseoleae</taxon>
        <taxon>Vigna</taxon>
    </lineage>
</organism>
<feature type="compositionally biased region" description="Polar residues" evidence="13">
    <location>
        <begin position="243"/>
        <end position="254"/>
    </location>
</feature>
<keyword evidence="7 12" id="KW-0904">Protein phosphatase</keyword>
<comment type="function">
    <text evidence="12">Putative RNA polymerase II subunit B1 C-terminal domain (CTD) phosphatase involved in RNA polymerase II transcription regulation.</text>
</comment>
<evidence type="ECO:0000256" key="1">
    <source>
        <dbReference type="ARBA" id="ARBA00004123"/>
    </source>
</evidence>
<dbReference type="GO" id="GO:0005634">
    <property type="term" value="C:nucleus"/>
    <property type="evidence" value="ECO:0007669"/>
    <property type="project" value="UniProtKB-SubCell"/>
</dbReference>
<evidence type="ECO:0000256" key="4">
    <source>
        <dbReference type="ARBA" id="ARBA00022771"/>
    </source>
</evidence>
<reference evidence="15 16" key="1">
    <citation type="submission" date="2020-05" db="EMBL/GenBank/DDBJ databases">
        <title>Vigna angularis (adzuki bean) Var. LongXiaoDou No. 4 denovo assembly.</title>
        <authorList>
            <person name="Xiang H."/>
        </authorList>
    </citation>
    <scope>NUCLEOTIDE SEQUENCE [LARGE SCALE GENOMIC DNA]</scope>
    <source>
        <tissue evidence="15">Leaf</tissue>
    </source>
</reference>
<dbReference type="Proteomes" id="UP000743370">
    <property type="component" value="Unassembled WGS sequence"/>
</dbReference>
<evidence type="ECO:0000259" key="14">
    <source>
        <dbReference type="PROSITE" id="PS51479"/>
    </source>
</evidence>
<evidence type="ECO:0000256" key="2">
    <source>
        <dbReference type="ARBA" id="ARBA00005676"/>
    </source>
</evidence>
<dbReference type="InterPro" id="IPR038534">
    <property type="entry name" value="Rtr1/RPAP2_sf"/>
</dbReference>
<dbReference type="PANTHER" id="PTHR14732">
    <property type="entry name" value="RNA POLYMERASE II SUBUNIT B1 CTD PHOSPHATASE RPAP2-RELATED"/>
    <property type="match status" value="1"/>
</dbReference>
<sequence>MAKNNAVSVKDAVFKLQMLLFEGIQNEDQLFAAGSLMSRSDYEDIVTERSITNVCGYPLCCNALPTERPRKGRYRISLKEHKVYDLQETYLFCSSNCVVSSKAFAGSLQSERCLALDPEKLNNILKLFENLNLEQTENVRKDGDLGLSNLKIQEKTVTSTGEVSLEEWVGPSNAIEGYVPKPRERESKGSRKSVKKGLWMIYDLDCEGSKAGHDKSNNDKDLVNNEMNFVSTIIMQDEYSVSKASPGQTDTTAVDRQPEKVGLKMVRKDEDSIQDLSSSFKSGLNLSTSEKEKEVSKSYEAVFKSSPNLASKKKDAHSVPISERQYDQEKHNSSRKSVQGKGETSRVTANGGASTSNFDPDNVKEKFQVEKVGGSCETKLKSSLKSAGQKKPSRTVTWADEKINSAGNKDLCEVKEFGDISKEYESLGNVDVTDDEYMLRQASAEACAIALSQASEAVASGDSDVTDAVSEAGIIILPHDAVEEGTIEDADILQNDSVTLKWPRKPGVSDIDFFESDDSWFDAPPEGFSLTLSPFATMWNAIFSWMTSSSLAYIYGRDESFHEEYLSVNGREYPCKVVLSDGRSSEIKQTLAGCLARAFPALVAGLRLPIPISTLEQGMACLLETMSFVDALPPFRTKQWQVVTLLFVDALSVCRIPALISYMTDRRSLFHKVLSGSQIGIEEYEILKDLVVPLGRAPHISAQSGA</sequence>
<comment type="similarity">
    <text evidence="2 11 12">Belongs to the RPAP2 family.</text>
</comment>
<keyword evidence="6 12" id="KW-0862">Zinc</keyword>
<dbReference type="GO" id="GO:0008420">
    <property type="term" value="F:RNA polymerase II CTD heptapeptide repeat phosphatase activity"/>
    <property type="evidence" value="ECO:0007669"/>
    <property type="project" value="UniProtKB-UniRule"/>
</dbReference>
<dbReference type="FunFam" id="1.25.40.820:FF:000006">
    <property type="entry name" value="Putative RNA polymerase II subunit B1 CTD phosphatase RPAP2 homolog"/>
    <property type="match status" value="1"/>
</dbReference>
<comment type="catalytic activity">
    <reaction evidence="9 12">
        <text>O-phospho-L-seryl-[protein] + H2O = L-seryl-[protein] + phosphate</text>
        <dbReference type="Rhea" id="RHEA:20629"/>
        <dbReference type="Rhea" id="RHEA-COMP:9863"/>
        <dbReference type="Rhea" id="RHEA-COMP:11604"/>
        <dbReference type="ChEBI" id="CHEBI:15377"/>
        <dbReference type="ChEBI" id="CHEBI:29999"/>
        <dbReference type="ChEBI" id="CHEBI:43474"/>
        <dbReference type="ChEBI" id="CHEBI:83421"/>
        <dbReference type="EC" id="3.1.3.16"/>
    </reaction>
</comment>
<evidence type="ECO:0000256" key="8">
    <source>
        <dbReference type="ARBA" id="ARBA00023242"/>
    </source>
</evidence>
<evidence type="ECO:0000256" key="11">
    <source>
        <dbReference type="PROSITE-ProRule" id="PRU00812"/>
    </source>
</evidence>
<evidence type="ECO:0000313" key="15">
    <source>
        <dbReference type="EMBL" id="KAG2403531.1"/>
    </source>
</evidence>
<dbReference type="Gene3D" id="1.25.40.820">
    <property type="match status" value="1"/>
</dbReference>
<proteinExistence type="inferred from homology"/>
<dbReference type="InterPro" id="IPR039693">
    <property type="entry name" value="Rtr1/RPAP2"/>
</dbReference>
<evidence type="ECO:0000256" key="6">
    <source>
        <dbReference type="ARBA" id="ARBA00022833"/>
    </source>
</evidence>
<dbReference type="AlphaFoldDB" id="A0A8T0KVU3"/>
<evidence type="ECO:0000313" key="16">
    <source>
        <dbReference type="Proteomes" id="UP000743370"/>
    </source>
</evidence>
<keyword evidence="4 12" id="KW-0863">Zinc-finger</keyword>
<name>A0A8T0KVU3_PHAAN</name>
<keyword evidence="8 12" id="KW-0539">Nucleus</keyword>
<feature type="compositionally biased region" description="Basic and acidic residues" evidence="13">
    <location>
        <begin position="256"/>
        <end position="271"/>
    </location>
</feature>
<keyword evidence="5 12" id="KW-0378">Hydrolase</keyword>
<feature type="compositionally biased region" description="Polar residues" evidence="13">
    <location>
        <begin position="345"/>
        <end position="359"/>
    </location>
</feature>
<comment type="catalytic activity">
    <reaction evidence="10 12">
        <text>O-phospho-L-threonyl-[protein] + H2O = L-threonyl-[protein] + phosphate</text>
        <dbReference type="Rhea" id="RHEA:47004"/>
        <dbReference type="Rhea" id="RHEA-COMP:11060"/>
        <dbReference type="Rhea" id="RHEA-COMP:11605"/>
        <dbReference type="ChEBI" id="CHEBI:15377"/>
        <dbReference type="ChEBI" id="CHEBI:30013"/>
        <dbReference type="ChEBI" id="CHEBI:43474"/>
        <dbReference type="ChEBI" id="CHEBI:61977"/>
        <dbReference type="EC" id="3.1.3.16"/>
    </reaction>
</comment>
<comment type="subcellular location">
    <subcellularLocation>
        <location evidence="1 12">Nucleus</location>
    </subcellularLocation>
</comment>
<dbReference type="GO" id="GO:0043175">
    <property type="term" value="F:RNA polymerase core enzyme binding"/>
    <property type="evidence" value="ECO:0007669"/>
    <property type="project" value="UniProtKB-UniRule"/>
</dbReference>
<dbReference type="PROSITE" id="PS51479">
    <property type="entry name" value="ZF_RTR1"/>
    <property type="match status" value="1"/>
</dbReference>
<keyword evidence="3 12" id="KW-0479">Metal-binding</keyword>
<gene>
    <name evidence="15" type="ORF">HKW66_Vig0188180</name>
</gene>
<dbReference type="EC" id="3.1.3.16" evidence="12"/>
<evidence type="ECO:0000256" key="9">
    <source>
        <dbReference type="ARBA" id="ARBA00047761"/>
    </source>
</evidence>
<evidence type="ECO:0000256" key="10">
    <source>
        <dbReference type="ARBA" id="ARBA00048336"/>
    </source>
</evidence>
<evidence type="ECO:0000256" key="7">
    <source>
        <dbReference type="ARBA" id="ARBA00022912"/>
    </source>
</evidence>
<dbReference type="Pfam" id="PF04181">
    <property type="entry name" value="RPAP2_Rtr1"/>
    <property type="match status" value="1"/>
</dbReference>
<protein>
    <recommendedName>
        <fullName evidence="12">RNA polymerase II subunit B1 CTD phosphatase RPAP2 homolog</fullName>
        <ecNumber evidence="12">3.1.3.16</ecNumber>
    </recommendedName>
</protein>
<dbReference type="PANTHER" id="PTHR14732:SF0">
    <property type="entry name" value="RNA POLYMERASE II SUBUNIT B1 CTD PHOSPHATASE RPAP2-RELATED"/>
    <property type="match status" value="1"/>
</dbReference>
<comment type="caution">
    <text evidence="15">The sequence shown here is derived from an EMBL/GenBank/DDBJ whole genome shotgun (WGS) entry which is preliminary data.</text>
</comment>